<keyword evidence="4 6" id="KW-0472">Membrane</keyword>
<accession>A0A0U9HXT6</accession>
<comment type="caution">
    <text evidence="9">The sequence shown here is derived from an EMBL/GenBank/DDBJ whole genome shotgun (WGS) entry which is preliminary data.</text>
</comment>
<dbReference type="RefSeq" id="WP_059176032.1">
    <property type="nucleotide sequence ID" value="NZ_BCNO01000001.1"/>
</dbReference>
<dbReference type="GO" id="GO:1990195">
    <property type="term" value="C:macrolide transmembrane transporter complex"/>
    <property type="evidence" value="ECO:0007669"/>
    <property type="project" value="InterPro"/>
</dbReference>
<evidence type="ECO:0000256" key="6">
    <source>
        <dbReference type="SAM" id="Phobius"/>
    </source>
</evidence>
<dbReference type="Pfam" id="PF25954">
    <property type="entry name" value="Beta-barrel_RND_2"/>
    <property type="match status" value="1"/>
</dbReference>
<dbReference type="PANTHER" id="PTHR30386:SF26">
    <property type="entry name" value="TRANSPORT PROTEIN COMB"/>
    <property type="match status" value="1"/>
</dbReference>
<evidence type="ECO:0000256" key="4">
    <source>
        <dbReference type="ARBA" id="ARBA00023136"/>
    </source>
</evidence>
<evidence type="ECO:0000313" key="9">
    <source>
        <dbReference type="EMBL" id="GAQ94597.1"/>
    </source>
</evidence>
<protein>
    <submittedName>
        <fullName evidence="9">Membrane fusion protein, multidrug efflux system</fullName>
    </submittedName>
</protein>
<feature type="domain" description="Multidrug resistance protein MdtA-like barrel-sandwich hybrid" evidence="7">
    <location>
        <begin position="54"/>
        <end position="251"/>
    </location>
</feature>
<dbReference type="OrthoDB" id="9811754at2"/>
<keyword evidence="5" id="KW-0175">Coiled coil</keyword>
<dbReference type="PANTHER" id="PTHR30386">
    <property type="entry name" value="MEMBRANE FUSION SUBUNIT OF EMRAB-TOLC MULTIDRUG EFFLUX PUMP"/>
    <property type="match status" value="1"/>
</dbReference>
<evidence type="ECO:0000256" key="5">
    <source>
        <dbReference type="SAM" id="Coils"/>
    </source>
</evidence>
<dbReference type="GO" id="GO:0019898">
    <property type="term" value="C:extrinsic component of membrane"/>
    <property type="evidence" value="ECO:0007669"/>
    <property type="project" value="InterPro"/>
</dbReference>
<evidence type="ECO:0000259" key="8">
    <source>
        <dbReference type="Pfam" id="PF25954"/>
    </source>
</evidence>
<evidence type="ECO:0000256" key="3">
    <source>
        <dbReference type="ARBA" id="ARBA00022989"/>
    </source>
</evidence>
<dbReference type="AlphaFoldDB" id="A0A0U9HXT6"/>
<dbReference type="Gene3D" id="2.40.50.100">
    <property type="match status" value="1"/>
</dbReference>
<name>A0A0U9HXT6_9BACT</name>
<dbReference type="Gene3D" id="6.10.140.1990">
    <property type="match status" value="1"/>
</dbReference>
<dbReference type="EMBL" id="BCNO01000001">
    <property type="protein sequence ID" value="GAQ94597.1"/>
    <property type="molecule type" value="Genomic_DNA"/>
</dbReference>
<evidence type="ECO:0000256" key="2">
    <source>
        <dbReference type="ARBA" id="ARBA00022692"/>
    </source>
</evidence>
<proteinExistence type="predicted"/>
<dbReference type="InterPro" id="IPR058792">
    <property type="entry name" value="Beta-barrel_RND_2"/>
</dbReference>
<evidence type="ECO:0000259" key="7">
    <source>
        <dbReference type="Pfam" id="PF25917"/>
    </source>
</evidence>
<evidence type="ECO:0000313" key="10">
    <source>
        <dbReference type="Proteomes" id="UP000054976"/>
    </source>
</evidence>
<gene>
    <name evidence="9" type="ORF">TAGGR_1782</name>
</gene>
<dbReference type="InterPro" id="IPR030190">
    <property type="entry name" value="MacA_alpha-hairpin_sf"/>
</dbReference>
<dbReference type="Gene3D" id="2.40.30.170">
    <property type="match status" value="1"/>
</dbReference>
<reference evidence="10" key="1">
    <citation type="submission" date="2016-01" db="EMBL/GenBank/DDBJ databases">
        <title>Draft genome sequence of Thermodesulfovibrio aggregans strain TGE-P1.</title>
        <authorList>
            <person name="Sekiguchi Y."/>
            <person name="Ohashi A."/>
            <person name="Matsuura N."/>
            <person name="Tourlousse M.D."/>
        </authorList>
    </citation>
    <scope>NUCLEOTIDE SEQUENCE [LARGE SCALE GENOMIC DNA]</scope>
    <source>
        <strain evidence="10">TGE-P1</strain>
    </source>
</reference>
<dbReference type="GO" id="GO:1990961">
    <property type="term" value="P:xenobiotic detoxification by transmembrane export across the plasma membrane"/>
    <property type="evidence" value="ECO:0007669"/>
    <property type="project" value="InterPro"/>
</dbReference>
<dbReference type="Proteomes" id="UP000054976">
    <property type="component" value="Unassembled WGS sequence"/>
</dbReference>
<comment type="subcellular location">
    <subcellularLocation>
        <location evidence="1">Membrane</location>
        <topology evidence="1">Single-pass membrane protein</topology>
    </subcellularLocation>
</comment>
<keyword evidence="2 6" id="KW-0812">Transmembrane</keyword>
<keyword evidence="10" id="KW-1185">Reference proteome</keyword>
<feature type="transmembrane region" description="Helical" evidence="6">
    <location>
        <begin position="18"/>
        <end position="40"/>
    </location>
</feature>
<feature type="coiled-coil region" evidence="5">
    <location>
        <begin position="94"/>
        <end position="142"/>
    </location>
</feature>
<dbReference type="SUPFAM" id="SSF111369">
    <property type="entry name" value="HlyD-like secretion proteins"/>
    <property type="match status" value="2"/>
</dbReference>
<dbReference type="InterPro" id="IPR058625">
    <property type="entry name" value="MdtA-like_BSH"/>
</dbReference>
<dbReference type="Pfam" id="PF25917">
    <property type="entry name" value="BSH_RND"/>
    <property type="match status" value="1"/>
</dbReference>
<evidence type="ECO:0000256" key="1">
    <source>
        <dbReference type="ARBA" id="ARBA00004167"/>
    </source>
</evidence>
<keyword evidence="3 6" id="KW-1133">Transmembrane helix</keyword>
<organism evidence="9 10">
    <name type="scientific">Thermodesulfovibrio aggregans</name>
    <dbReference type="NCBI Taxonomy" id="86166"/>
    <lineage>
        <taxon>Bacteria</taxon>
        <taxon>Pseudomonadati</taxon>
        <taxon>Nitrospirota</taxon>
        <taxon>Thermodesulfovibrionia</taxon>
        <taxon>Thermodesulfovibrionales</taxon>
        <taxon>Thermodesulfovibrionaceae</taxon>
        <taxon>Thermodesulfovibrio</taxon>
    </lineage>
</organism>
<dbReference type="STRING" id="86166.TAGGR_1782"/>
<feature type="domain" description="CusB-like beta-barrel" evidence="8">
    <location>
        <begin position="255"/>
        <end position="297"/>
    </location>
</feature>
<sequence length="364" mass="40814">MTLKGIGEKFKNSKKIKIILLIVIALVALIFMGKEIYYYIVYERTDDAYIEGTIVPISPQVSGKVVKVYVDYNQRVKKGEPLVEIEPDDYLADVRAKRENVNTLSNQLKEISSQLNEAMAKLKTMEANLQAAHAQRVLAEKEFQRIKGLYEEDLVSKSRFDSQEAALKVAIAQEKAVESQIKEIKSSINTLTVKLKTQQYQIGKAQEELKIAEINLKRTLIVSPRDGRVAKKSVEVGQYVKPGQLLMAIVDEQDIWVGANFKETQIEKMRVGQPVKIKVDAYPGKVFKGHVASFQPGTGAVFSLFPPENATGNFVKVVQRIPVRIIIDTPFDPDYPLWPGMSVIPYVDVTVNTGAKLKDVMGKQ</sequence>
<dbReference type="InterPro" id="IPR050739">
    <property type="entry name" value="MFP"/>
</dbReference>